<gene>
    <name evidence="1" type="ordered locus">BP1026B_I1866</name>
</gene>
<dbReference type="AlphaFoldDB" id="A0A0H3HKK4"/>
<organism evidence="1 2">
    <name type="scientific">Burkholderia pseudomallei (strain 1026b)</name>
    <dbReference type="NCBI Taxonomy" id="884204"/>
    <lineage>
        <taxon>Bacteria</taxon>
        <taxon>Pseudomonadati</taxon>
        <taxon>Pseudomonadota</taxon>
        <taxon>Betaproteobacteria</taxon>
        <taxon>Burkholderiales</taxon>
        <taxon>Burkholderiaceae</taxon>
        <taxon>Burkholderia</taxon>
        <taxon>pseudomallei group</taxon>
    </lineage>
</organism>
<proteinExistence type="predicted"/>
<evidence type="ECO:0000313" key="2">
    <source>
        <dbReference type="Proteomes" id="UP000010087"/>
    </source>
</evidence>
<dbReference type="Proteomes" id="UP000010087">
    <property type="component" value="Chromosome 1"/>
</dbReference>
<sequence length="40" mass="4684">MSAASSSYSLMYQVVQIAHERILYPNLFSFHIFIDFDQTL</sequence>
<dbReference type="EMBL" id="CP002833">
    <property type="protein sequence ID" value="AFI66486.1"/>
    <property type="molecule type" value="Genomic_DNA"/>
</dbReference>
<evidence type="ECO:0000313" key="1">
    <source>
        <dbReference type="EMBL" id="AFI66486.1"/>
    </source>
</evidence>
<name>A0A0H3HKK4_BURP2</name>
<protein>
    <submittedName>
        <fullName evidence="1">Uncharacterized protein</fullName>
    </submittedName>
</protein>
<accession>A0A0H3HKK4</accession>
<reference evidence="1 2" key="1">
    <citation type="journal article" date="2012" name="PLoS ONE">
        <title>Evolution of Burkholderia pseudomallei in recurrent melioidosis.</title>
        <authorList>
            <person name="Hayden H.S."/>
            <person name="Lim R."/>
            <person name="Brittnacher M.J."/>
            <person name="Sims E.H."/>
            <person name="Ramage E.R."/>
            <person name="Fong C."/>
            <person name="Wu Z."/>
            <person name="Crist E."/>
            <person name="Chang J."/>
            <person name="Zhou Y."/>
            <person name="Radey M."/>
            <person name="Rohmer L."/>
            <person name="Haugen E."/>
            <person name="Gillett W."/>
            <person name="Wuthiekanun V."/>
            <person name="Peacock S.J."/>
            <person name="Kaul R."/>
            <person name="Miller S.I."/>
            <person name="Manoil C."/>
            <person name="Jacobs M.A."/>
        </authorList>
    </citation>
    <scope>NUCLEOTIDE SEQUENCE [LARGE SCALE GENOMIC DNA]</scope>
    <source>
        <strain evidence="1 2">1026b</strain>
    </source>
</reference>
<dbReference type="KEGG" id="bpz:BP1026B_I1866"/>